<evidence type="ECO:0000256" key="5">
    <source>
        <dbReference type="SAM" id="Phobius"/>
    </source>
</evidence>
<dbReference type="Pfam" id="PF07690">
    <property type="entry name" value="MFS_1"/>
    <property type="match status" value="1"/>
</dbReference>
<evidence type="ECO:0000256" key="2">
    <source>
        <dbReference type="ARBA" id="ARBA00022692"/>
    </source>
</evidence>
<feature type="transmembrane region" description="Helical" evidence="5">
    <location>
        <begin position="236"/>
        <end position="257"/>
    </location>
</feature>
<feature type="transmembrane region" description="Helical" evidence="5">
    <location>
        <begin position="394"/>
        <end position="413"/>
    </location>
</feature>
<accession>B3T1M6</accession>
<organism evidence="7">
    <name type="scientific">uncultured marine microorganism HF4000_010I05</name>
    <dbReference type="NCBI Taxonomy" id="455517"/>
    <lineage>
        <taxon>unclassified sequences</taxon>
        <taxon>environmental samples</taxon>
    </lineage>
</organism>
<dbReference type="GO" id="GO:0022857">
    <property type="term" value="F:transmembrane transporter activity"/>
    <property type="evidence" value="ECO:0007669"/>
    <property type="project" value="InterPro"/>
</dbReference>
<feature type="transmembrane region" description="Helical" evidence="5">
    <location>
        <begin position="324"/>
        <end position="345"/>
    </location>
</feature>
<feature type="transmembrane region" description="Helical" evidence="5">
    <location>
        <begin position="87"/>
        <end position="106"/>
    </location>
</feature>
<dbReference type="SUPFAM" id="SSF103473">
    <property type="entry name" value="MFS general substrate transporter"/>
    <property type="match status" value="1"/>
</dbReference>
<sequence length="431" mass="45338">MTLDSAEEHWSNLSLLKLSAFGFGMIGLLLAMDTVILPVLVLEVSPESLKNTYLSVIGLAGLIVAGAVQLFIGRYSDRTQSPLGRRVPFLIWGCGMVCLGLVGIGFAQSLVVLLLVWLFIQANLNVAYGPYQALIRDLVPIHRIGVASSIKILSDGAGSLFLIVVAGRLIERTGGPDFISWKWITLAIIAVVLMSSTVITSITVRARESATELTKRLSGLVKQPAEGLHPQLRRFLLSRLLIITAITAFPTYGLFFLSDSIGVDNPAQSLTNMIPAVGGAFVLAVYPAGWISDRVGRKPVILTGAIGASAGAAWMILANSAGDVMITASLMGASIGILMSSNWALANDLGTSGKEGMHMGIVNLSTTGGAASSKLMGPGIDLLNRISDGRGYDALFITTSTLFILGALLLMPLRVETPSASSASTVTQSPG</sequence>
<keyword evidence="2 5" id="KW-0812">Transmembrane</keyword>
<protein>
    <submittedName>
        <fullName evidence="7">Putative PUCC protein</fullName>
    </submittedName>
</protein>
<dbReference type="GO" id="GO:0016020">
    <property type="term" value="C:membrane"/>
    <property type="evidence" value="ECO:0007669"/>
    <property type="project" value="UniProtKB-SubCell"/>
</dbReference>
<dbReference type="InterPro" id="IPR005829">
    <property type="entry name" value="Sugar_transporter_CS"/>
</dbReference>
<dbReference type="PANTHER" id="PTHR23528">
    <property type="match status" value="1"/>
</dbReference>
<dbReference type="PROSITE" id="PS00216">
    <property type="entry name" value="SUGAR_TRANSPORT_1"/>
    <property type="match status" value="1"/>
</dbReference>
<evidence type="ECO:0000256" key="4">
    <source>
        <dbReference type="ARBA" id="ARBA00023136"/>
    </source>
</evidence>
<evidence type="ECO:0000259" key="6">
    <source>
        <dbReference type="PROSITE" id="PS50850"/>
    </source>
</evidence>
<dbReference type="InterPro" id="IPR011701">
    <property type="entry name" value="MFS"/>
</dbReference>
<dbReference type="InterPro" id="IPR036259">
    <property type="entry name" value="MFS_trans_sf"/>
</dbReference>
<feature type="domain" description="Major facilitator superfamily (MFS) profile" evidence="6">
    <location>
        <begin position="15"/>
        <end position="418"/>
    </location>
</feature>
<keyword evidence="4 5" id="KW-0472">Membrane</keyword>
<keyword evidence="3 5" id="KW-1133">Transmembrane helix</keyword>
<feature type="transmembrane region" description="Helical" evidence="5">
    <location>
        <begin position="300"/>
        <end position="318"/>
    </location>
</feature>
<comment type="subcellular location">
    <subcellularLocation>
        <location evidence="1">Membrane</location>
        <topology evidence="1">Multi-pass membrane protein</topology>
    </subcellularLocation>
</comment>
<dbReference type="PROSITE" id="PS50850">
    <property type="entry name" value="MFS"/>
    <property type="match status" value="1"/>
</dbReference>
<dbReference type="Gene3D" id="1.20.1250.20">
    <property type="entry name" value="MFS general substrate transporter like domains"/>
    <property type="match status" value="2"/>
</dbReference>
<feature type="transmembrane region" description="Helical" evidence="5">
    <location>
        <begin position="269"/>
        <end position="288"/>
    </location>
</feature>
<feature type="transmembrane region" description="Helical" evidence="5">
    <location>
        <begin position="53"/>
        <end position="75"/>
    </location>
</feature>
<evidence type="ECO:0000256" key="1">
    <source>
        <dbReference type="ARBA" id="ARBA00004141"/>
    </source>
</evidence>
<evidence type="ECO:0000256" key="3">
    <source>
        <dbReference type="ARBA" id="ARBA00022989"/>
    </source>
</evidence>
<gene>
    <name evidence="7" type="ORF">ALOHA_HF4000010I05ctg1g50</name>
</gene>
<proteinExistence type="predicted"/>
<evidence type="ECO:0000313" key="7">
    <source>
        <dbReference type="EMBL" id="ABZ06485.1"/>
    </source>
</evidence>
<reference evidence="7" key="1">
    <citation type="journal article" date="2008" name="ISME J.">
        <title>Genomic patterns of recombination, clonal divergence and environment in marine microbial populations.</title>
        <authorList>
            <person name="Konstantinidis K.T."/>
            <person name="Delong E.F."/>
        </authorList>
    </citation>
    <scope>NUCLEOTIDE SEQUENCE</scope>
</reference>
<dbReference type="AlphaFoldDB" id="B3T1M6"/>
<dbReference type="EMBL" id="EU016576">
    <property type="protein sequence ID" value="ABZ06485.1"/>
    <property type="molecule type" value="Genomic_DNA"/>
</dbReference>
<name>B3T1M6_9ZZZZ</name>
<dbReference type="InterPro" id="IPR020846">
    <property type="entry name" value="MFS_dom"/>
</dbReference>
<feature type="transmembrane region" description="Helical" evidence="5">
    <location>
        <begin position="183"/>
        <end position="206"/>
    </location>
</feature>
<dbReference type="PANTHER" id="PTHR23528:SF1">
    <property type="entry name" value="MAJOR FACILITATOR SUPERFAMILY (MFS) PROFILE DOMAIN-CONTAINING PROTEIN"/>
    <property type="match status" value="1"/>
</dbReference>
<feature type="transmembrane region" description="Helical" evidence="5">
    <location>
        <begin position="20"/>
        <end position="41"/>
    </location>
</feature>